<reference evidence="2 3" key="1">
    <citation type="journal article" date="2015" name="Genome Announc.">
        <title>Genome Assemblies of Three Soil-Associated Devosia species: D. insulae, D. limi, and D. soli.</title>
        <authorList>
            <person name="Hassan Y.I."/>
            <person name="Lepp D."/>
            <person name="Zhou T."/>
        </authorList>
    </citation>
    <scope>NUCLEOTIDE SEQUENCE [LARGE SCALE GENOMIC DNA]</scope>
    <source>
        <strain evidence="2 3">DS-56</strain>
    </source>
</reference>
<dbReference type="Pfam" id="PF07883">
    <property type="entry name" value="Cupin_2"/>
    <property type="match status" value="1"/>
</dbReference>
<dbReference type="InterPro" id="IPR013096">
    <property type="entry name" value="Cupin_2"/>
</dbReference>
<dbReference type="InterPro" id="IPR014710">
    <property type="entry name" value="RmlC-like_jellyroll"/>
</dbReference>
<keyword evidence="3" id="KW-1185">Reference proteome</keyword>
<proteinExistence type="predicted"/>
<dbReference type="EMBL" id="LAJE02000401">
    <property type="protein sequence ID" value="OEO28076.1"/>
    <property type="molecule type" value="Genomic_DNA"/>
</dbReference>
<evidence type="ECO:0000259" key="1">
    <source>
        <dbReference type="Pfam" id="PF07883"/>
    </source>
</evidence>
<dbReference type="InterPro" id="IPR011051">
    <property type="entry name" value="RmlC_Cupin_sf"/>
</dbReference>
<dbReference type="RefSeq" id="WP_069912651.1">
    <property type="nucleotide sequence ID" value="NZ_LAJE02000401.1"/>
</dbReference>
<dbReference type="SUPFAM" id="SSF51182">
    <property type="entry name" value="RmlC-like cupins"/>
    <property type="match status" value="1"/>
</dbReference>
<feature type="domain" description="Cupin type-2" evidence="1">
    <location>
        <begin position="22"/>
        <end position="85"/>
    </location>
</feature>
<protein>
    <recommendedName>
        <fullName evidence="1">Cupin type-2 domain-containing protein</fullName>
    </recommendedName>
</protein>
<gene>
    <name evidence="2" type="ORF">VW23_006700</name>
</gene>
<sequence>MPKTTATEKNFPNWSETQNYGISHLKVGAEVEHHFHDCHEYWIIISGEGDAMSEGKPYHLGPGDMLLTKAGDYHSLKVTKEMVAVYYYGVMPEHGRWGHLHDGEDLPWAEHLASLKAKA</sequence>
<organism evidence="2 3">
    <name type="scientific">Devosia insulae DS-56</name>
    <dbReference type="NCBI Taxonomy" id="1116389"/>
    <lineage>
        <taxon>Bacteria</taxon>
        <taxon>Pseudomonadati</taxon>
        <taxon>Pseudomonadota</taxon>
        <taxon>Alphaproteobacteria</taxon>
        <taxon>Hyphomicrobiales</taxon>
        <taxon>Devosiaceae</taxon>
        <taxon>Devosia</taxon>
    </lineage>
</organism>
<dbReference type="Proteomes" id="UP000095463">
    <property type="component" value="Unassembled WGS sequence"/>
</dbReference>
<dbReference type="Gene3D" id="2.60.120.10">
    <property type="entry name" value="Jelly Rolls"/>
    <property type="match status" value="1"/>
</dbReference>
<evidence type="ECO:0000313" key="2">
    <source>
        <dbReference type="EMBL" id="OEO28076.1"/>
    </source>
</evidence>
<accession>A0A1E5XHK5</accession>
<comment type="caution">
    <text evidence="2">The sequence shown here is derived from an EMBL/GenBank/DDBJ whole genome shotgun (WGS) entry which is preliminary data.</text>
</comment>
<evidence type="ECO:0000313" key="3">
    <source>
        <dbReference type="Proteomes" id="UP000095463"/>
    </source>
</evidence>
<dbReference type="OrthoDB" id="9814553at2"/>
<name>A0A1E5XHK5_9HYPH</name>
<dbReference type="AlphaFoldDB" id="A0A1E5XHK5"/>